<name>X1UUS5_9ZZZZ</name>
<accession>X1UUS5</accession>
<feature type="non-terminal residue" evidence="1">
    <location>
        <position position="180"/>
    </location>
</feature>
<dbReference type="AlphaFoldDB" id="X1UUS5"/>
<proteinExistence type="predicted"/>
<comment type="caution">
    <text evidence="1">The sequence shown here is derived from an EMBL/GenBank/DDBJ whole genome shotgun (WGS) entry which is preliminary data.</text>
</comment>
<sequence>MASLRLYFEAIIQEPIERIKEKIFLDESNFAKLESSNILTSGFYKKSKILSPIPNDYYISDFFEIGQKKLPTLITELSYFNYDNKTKSEIRQFPILIKILYNQKKKVLGFYSRSPLKNKLADNLIIKLKQKYHFNFRFDPLLYTYQEDNLDKFVRVLNIKDFTSITIWDKDNKITLKNPR</sequence>
<evidence type="ECO:0000313" key="1">
    <source>
        <dbReference type="EMBL" id="GAJ07362.1"/>
    </source>
</evidence>
<organism evidence="1">
    <name type="scientific">marine sediment metagenome</name>
    <dbReference type="NCBI Taxonomy" id="412755"/>
    <lineage>
        <taxon>unclassified sequences</taxon>
        <taxon>metagenomes</taxon>
        <taxon>ecological metagenomes</taxon>
    </lineage>
</organism>
<dbReference type="EMBL" id="BARW01026612">
    <property type="protein sequence ID" value="GAJ07362.1"/>
    <property type="molecule type" value="Genomic_DNA"/>
</dbReference>
<reference evidence="1" key="1">
    <citation type="journal article" date="2014" name="Front. Microbiol.">
        <title>High frequency of phylogenetically diverse reductive dehalogenase-homologous genes in deep subseafloor sedimentary metagenomes.</title>
        <authorList>
            <person name="Kawai M."/>
            <person name="Futagami T."/>
            <person name="Toyoda A."/>
            <person name="Takaki Y."/>
            <person name="Nishi S."/>
            <person name="Hori S."/>
            <person name="Arai W."/>
            <person name="Tsubouchi T."/>
            <person name="Morono Y."/>
            <person name="Uchiyama I."/>
            <person name="Ito T."/>
            <person name="Fujiyama A."/>
            <person name="Inagaki F."/>
            <person name="Takami H."/>
        </authorList>
    </citation>
    <scope>NUCLEOTIDE SEQUENCE</scope>
    <source>
        <strain evidence="1">Expedition CK06-06</strain>
    </source>
</reference>
<gene>
    <name evidence="1" type="ORF">S12H4_43370</name>
</gene>
<protein>
    <submittedName>
        <fullName evidence="1">Uncharacterized protein</fullName>
    </submittedName>
</protein>